<reference evidence="2 3" key="1">
    <citation type="journal article" date="2023" name="Sci. Data">
        <title>Genome assembly of the Korean intertidal mud-creeper Batillaria attramentaria.</title>
        <authorList>
            <person name="Patra A.K."/>
            <person name="Ho P.T."/>
            <person name="Jun S."/>
            <person name="Lee S.J."/>
            <person name="Kim Y."/>
            <person name="Won Y.J."/>
        </authorList>
    </citation>
    <scope>NUCLEOTIDE SEQUENCE [LARGE SCALE GENOMIC DNA]</scope>
    <source>
        <strain evidence="2">Wonlab-2016</strain>
    </source>
</reference>
<accession>A0ABD0L2Y9</accession>
<proteinExistence type="predicted"/>
<dbReference type="EMBL" id="JACVVK020000093">
    <property type="protein sequence ID" value="KAK7493407.1"/>
    <property type="molecule type" value="Genomic_DNA"/>
</dbReference>
<dbReference type="Proteomes" id="UP001519460">
    <property type="component" value="Unassembled WGS sequence"/>
</dbReference>
<sequence>MQSSTERQTHSTVEGTQPTISTADEFSAQRIIECLLIHKRRLKLLFQWIRTNLRPAEAVTARSKARVRYCFRAAPNGPIGGLPARNREEVVQLGGFQ</sequence>
<evidence type="ECO:0000256" key="1">
    <source>
        <dbReference type="SAM" id="MobiDB-lite"/>
    </source>
</evidence>
<organism evidence="2 3">
    <name type="scientific">Batillaria attramentaria</name>
    <dbReference type="NCBI Taxonomy" id="370345"/>
    <lineage>
        <taxon>Eukaryota</taxon>
        <taxon>Metazoa</taxon>
        <taxon>Spiralia</taxon>
        <taxon>Lophotrochozoa</taxon>
        <taxon>Mollusca</taxon>
        <taxon>Gastropoda</taxon>
        <taxon>Caenogastropoda</taxon>
        <taxon>Sorbeoconcha</taxon>
        <taxon>Cerithioidea</taxon>
        <taxon>Batillariidae</taxon>
        <taxon>Batillaria</taxon>
    </lineage>
</organism>
<protein>
    <submittedName>
        <fullName evidence="2">Uncharacterized protein</fullName>
    </submittedName>
</protein>
<evidence type="ECO:0000313" key="2">
    <source>
        <dbReference type="EMBL" id="KAK7493407.1"/>
    </source>
</evidence>
<comment type="caution">
    <text evidence="2">The sequence shown here is derived from an EMBL/GenBank/DDBJ whole genome shotgun (WGS) entry which is preliminary data.</text>
</comment>
<keyword evidence="3" id="KW-1185">Reference proteome</keyword>
<name>A0ABD0L2Y9_9CAEN</name>
<evidence type="ECO:0000313" key="3">
    <source>
        <dbReference type="Proteomes" id="UP001519460"/>
    </source>
</evidence>
<gene>
    <name evidence="2" type="ORF">BaRGS_00015307</name>
</gene>
<dbReference type="AlphaFoldDB" id="A0ABD0L2Y9"/>
<feature type="region of interest" description="Disordered" evidence="1">
    <location>
        <begin position="1"/>
        <end position="21"/>
    </location>
</feature>